<evidence type="ECO:0000313" key="1">
    <source>
        <dbReference type="EMBL" id="KAJ0170778.1"/>
    </source>
</evidence>
<organism evidence="1 2">
    <name type="scientific">Dendrolimus kikuchii</name>
    <dbReference type="NCBI Taxonomy" id="765133"/>
    <lineage>
        <taxon>Eukaryota</taxon>
        <taxon>Metazoa</taxon>
        <taxon>Ecdysozoa</taxon>
        <taxon>Arthropoda</taxon>
        <taxon>Hexapoda</taxon>
        <taxon>Insecta</taxon>
        <taxon>Pterygota</taxon>
        <taxon>Neoptera</taxon>
        <taxon>Endopterygota</taxon>
        <taxon>Lepidoptera</taxon>
        <taxon>Glossata</taxon>
        <taxon>Ditrysia</taxon>
        <taxon>Bombycoidea</taxon>
        <taxon>Lasiocampidae</taxon>
        <taxon>Dendrolimus</taxon>
    </lineage>
</organism>
<reference evidence="1 2" key="1">
    <citation type="journal article" date="2021" name="Front. Genet.">
        <title>Chromosome-Level Genome Assembly Reveals Significant Gene Expansion in the Toll and IMD Signaling Pathways of Dendrolimus kikuchii.</title>
        <authorList>
            <person name="Zhou J."/>
            <person name="Wu P."/>
            <person name="Xiong Z."/>
            <person name="Liu N."/>
            <person name="Zhao N."/>
            <person name="Ji M."/>
            <person name="Qiu Y."/>
            <person name="Yang B."/>
        </authorList>
    </citation>
    <scope>NUCLEOTIDE SEQUENCE [LARGE SCALE GENOMIC DNA]</scope>
    <source>
        <strain evidence="1">Ann1</strain>
    </source>
</reference>
<evidence type="ECO:0000313" key="2">
    <source>
        <dbReference type="Proteomes" id="UP000824533"/>
    </source>
</evidence>
<proteinExistence type="predicted"/>
<gene>
    <name evidence="1" type="ORF">K1T71_013550</name>
</gene>
<dbReference type="Proteomes" id="UP000824533">
    <property type="component" value="Linkage Group LG26"/>
</dbReference>
<accession>A0ACC1CGR9</accession>
<name>A0ACC1CGR9_9NEOP</name>
<keyword evidence="2" id="KW-1185">Reference proteome</keyword>
<comment type="caution">
    <text evidence="1">The sequence shown here is derived from an EMBL/GenBank/DDBJ whole genome shotgun (WGS) entry which is preliminary data.</text>
</comment>
<protein>
    <submittedName>
        <fullName evidence="1">Uncharacterized protein</fullName>
    </submittedName>
</protein>
<sequence>MFWIRRILLWIWIAILMINGIPKCTNHSDEEVACFAGTTDHKLERGLVSDNNRTTSIILRNCRISEVDYEAFENLFNLRRLDLSHNKIITFKLGVLDGFTNLIYLNMSYNYITGFPLGLFDQKPNLEILDLKGNEITSLELGIFDLMKKLKYVDLSSNKLLGHNFDPYLFDQSPYITFMDFSRNNMTEAKNNILHAFQSIQFLNLDRCSLNAVPSFAISYNLKTMIHLMLSSNQISELPENTFIQLDNLEILNVAHNVIKRIENRVLQPLKKLKMIVLRHNLLNNIPENLFTDMKNLGNIDLSYNKLEYVTVNAFRGTALKNLNLAGNQLTFLTSNFCLELRNSGVFLAKFYFNQNPWQCWCLHEVLKEVNKYGIKYNREQYNGQVPVCVTSNQFTCIRDMNLVGNYAIQYRNLILHRSD</sequence>
<dbReference type="EMBL" id="CM034412">
    <property type="protein sequence ID" value="KAJ0170778.1"/>
    <property type="molecule type" value="Genomic_DNA"/>
</dbReference>